<dbReference type="EMBL" id="JACVVK020000700">
    <property type="protein sequence ID" value="KAK7454697.1"/>
    <property type="molecule type" value="Genomic_DNA"/>
</dbReference>
<protein>
    <submittedName>
        <fullName evidence="2">Uncharacterized protein</fullName>
    </submittedName>
</protein>
<comment type="caution">
    <text evidence="2">The sequence shown here is derived from an EMBL/GenBank/DDBJ whole genome shotgun (WGS) entry which is preliminary data.</text>
</comment>
<evidence type="ECO:0000313" key="3">
    <source>
        <dbReference type="Proteomes" id="UP001519460"/>
    </source>
</evidence>
<proteinExistence type="predicted"/>
<keyword evidence="3" id="KW-1185">Reference proteome</keyword>
<accession>A0ABD0J2R3</accession>
<evidence type="ECO:0000313" key="2">
    <source>
        <dbReference type="EMBL" id="KAK7454697.1"/>
    </source>
</evidence>
<dbReference type="AlphaFoldDB" id="A0ABD0J2R3"/>
<evidence type="ECO:0000256" key="1">
    <source>
        <dbReference type="SAM" id="MobiDB-lite"/>
    </source>
</evidence>
<reference evidence="2 3" key="1">
    <citation type="journal article" date="2023" name="Sci. Data">
        <title>Genome assembly of the Korean intertidal mud-creeper Batillaria attramentaria.</title>
        <authorList>
            <person name="Patra A.K."/>
            <person name="Ho P.T."/>
            <person name="Jun S."/>
            <person name="Lee S.J."/>
            <person name="Kim Y."/>
            <person name="Won Y.J."/>
        </authorList>
    </citation>
    <scope>NUCLEOTIDE SEQUENCE [LARGE SCALE GENOMIC DNA]</scope>
    <source>
        <strain evidence="2">Wonlab-2016</strain>
    </source>
</reference>
<sequence>MSEHITAASITIAALPYTTGARRLPQCSPLPQPHHQPTHNSTSDAAANADHHRRRRESCGWPTAGLEALNLSPIMRRIPPPSYLCGRVLL</sequence>
<organism evidence="2 3">
    <name type="scientific">Batillaria attramentaria</name>
    <dbReference type="NCBI Taxonomy" id="370345"/>
    <lineage>
        <taxon>Eukaryota</taxon>
        <taxon>Metazoa</taxon>
        <taxon>Spiralia</taxon>
        <taxon>Lophotrochozoa</taxon>
        <taxon>Mollusca</taxon>
        <taxon>Gastropoda</taxon>
        <taxon>Caenogastropoda</taxon>
        <taxon>Sorbeoconcha</taxon>
        <taxon>Cerithioidea</taxon>
        <taxon>Batillariidae</taxon>
        <taxon>Batillaria</taxon>
    </lineage>
</organism>
<feature type="region of interest" description="Disordered" evidence="1">
    <location>
        <begin position="23"/>
        <end position="62"/>
    </location>
</feature>
<gene>
    <name evidence="2" type="ORF">BaRGS_00039563</name>
</gene>
<name>A0ABD0J2R3_9CAEN</name>
<dbReference type="Proteomes" id="UP001519460">
    <property type="component" value="Unassembled WGS sequence"/>
</dbReference>